<dbReference type="EMBL" id="KK583375">
    <property type="protein sequence ID" value="KDO19043.1"/>
    <property type="molecule type" value="Genomic_DNA"/>
</dbReference>
<keyword evidence="3" id="KW-1185">Reference proteome</keyword>
<gene>
    <name evidence="2" type="ORF">SPRG_14380</name>
</gene>
<evidence type="ECO:0000256" key="1">
    <source>
        <dbReference type="SAM" id="MobiDB-lite"/>
    </source>
</evidence>
<dbReference type="RefSeq" id="XP_012210254.1">
    <property type="nucleotide sequence ID" value="XM_012354864.1"/>
</dbReference>
<feature type="region of interest" description="Disordered" evidence="1">
    <location>
        <begin position="1"/>
        <end position="21"/>
    </location>
</feature>
<dbReference type="KEGG" id="spar:SPRG_14380"/>
<reference evidence="2 3" key="1">
    <citation type="journal article" date="2013" name="PLoS Genet.">
        <title>Distinctive expansion of potential virulence genes in the genome of the oomycete fish pathogen Saprolegnia parasitica.</title>
        <authorList>
            <person name="Jiang R.H."/>
            <person name="de Bruijn I."/>
            <person name="Haas B.J."/>
            <person name="Belmonte R."/>
            <person name="Lobach L."/>
            <person name="Christie J."/>
            <person name="van den Ackerveken G."/>
            <person name="Bottin A."/>
            <person name="Bulone V."/>
            <person name="Diaz-Moreno S.M."/>
            <person name="Dumas B."/>
            <person name="Fan L."/>
            <person name="Gaulin E."/>
            <person name="Govers F."/>
            <person name="Grenville-Briggs L.J."/>
            <person name="Horner N.R."/>
            <person name="Levin J.Z."/>
            <person name="Mammella M."/>
            <person name="Meijer H.J."/>
            <person name="Morris P."/>
            <person name="Nusbaum C."/>
            <person name="Oome S."/>
            <person name="Phillips A.J."/>
            <person name="van Rooyen D."/>
            <person name="Rzeszutek E."/>
            <person name="Saraiva M."/>
            <person name="Secombes C.J."/>
            <person name="Seidl M.F."/>
            <person name="Snel B."/>
            <person name="Stassen J.H."/>
            <person name="Sykes S."/>
            <person name="Tripathy S."/>
            <person name="van den Berg H."/>
            <person name="Vega-Arreguin J.C."/>
            <person name="Wawra S."/>
            <person name="Young S.K."/>
            <person name="Zeng Q."/>
            <person name="Dieguez-Uribeondo J."/>
            <person name="Russ C."/>
            <person name="Tyler B.M."/>
            <person name="van West P."/>
        </authorList>
    </citation>
    <scope>NUCLEOTIDE SEQUENCE [LARGE SCALE GENOMIC DNA]</scope>
    <source>
        <strain evidence="2 3">CBS 223.65</strain>
    </source>
</reference>
<name>A0A067BLF1_SAPPC</name>
<evidence type="ECO:0000313" key="3">
    <source>
        <dbReference type="Proteomes" id="UP000030745"/>
    </source>
</evidence>
<dbReference type="Proteomes" id="UP000030745">
    <property type="component" value="Unassembled WGS sequence"/>
</dbReference>
<evidence type="ECO:0000313" key="2">
    <source>
        <dbReference type="EMBL" id="KDO19043.1"/>
    </source>
</evidence>
<accession>A0A067BLF1</accession>
<dbReference type="AlphaFoldDB" id="A0A067BLF1"/>
<protein>
    <submittedName>
        <fullName evidence="2">Uncharacterized protein</fullName>
    </submittedName>
</protein>
<sequence>MGKKSANRRRSSSGSEETALALTQFPDEPIALLHFDEKEDRLQVNEKAMEILQKIRGQNLESSPWAGLYRTGKRFSRRPNCRALHA</sequence>
<dbReference type="GeneID" id="24136189"/>
<organism evidence="2 3">
    <name type="scientific">Saprolegnia parasitica (strain CBS 223.65)</name>
    <dbReference type="NCBI Taxonomy" id="695850"/>
    <lineage>
        <taxon>Eukaryota</taxon>
        <taxon>Sar</taxon>
        <taxon>Stramenopiles</taxon>
        <taxon>Oomycota</taxon>
        <taxon>Saprolegniomycetes</taxon>
        <taxon>Saprolegniales</taxon>
        <taxon>Saprolegniaceae</taxon>
        <taxon>Saprolegnia</taxon>
    </lineage>
</organism>
<dbReference type="VEuPathDB" id="FungiDB:SPRG_14380"/>
<proteinExistence type="predicted"/>
<feature type="compositionally biased region" description="Basic residues" evidence="1">
    <location>
        <begin position="1"/>
        <end position="11"/>
    </location>
</feature>